<dbReference type="PATRIC" id="fig|301375.6.peg.1629"/>
<proteinExistence type="predicted"/>
<gene>
    <name evidence="1" type="ORF">XD72_0344</name>
    <name evidence="2" type="ORF">XE07_0715</name>
</gene>
<accession>A0A101IKW2</accession>
<dbReference type="Proteomes" id="UP000053961">
    <property type="component" value="Unassembled WGS sequence"/>
</dbReference>
<organism evidence="2 3">
    <name type="scientific">Methanothrix harundinacea</name>
    <dbReference type="NCBI Taxonomy" id="301375"/>
    <lineage>
        <taxon>Archaea</taxon>
        <taxon>Methanobacteriati</taxon>
        <taxon>Methanobacteriota</taxon>
        <taxon>Stenosarchaea group</taxon>
        <taxon>Methanomicrobia</taxon>
        <taxon>Methanotrichales</taxon>
        <taxon>Methanotrichaceae</taxon>
        <taxon>Methanothrix</taxon>
    </lineage>
</organism>
<sequence length="481" mass="54386">MKLIPILTSVMFLTLMVMVGEGSYGLKYDIGGKGLPFGGDAFHGSHSTRLDYDQKIRYVRVDLLEPISVSELEDIYIQIKPLTEIGVIYVELWFDGDGDGKYSSSSDRDLKLYTSRGNIDSLGLEVNEWTDLDALNLEYGTSRARPPKFRLQEWRDQTETLNLIRLYVRFETSSKKFPSQGAVWLFDHFKINDMIASFEPNEDPYEKRGKPSMISQGGKITYTIIYGNDLTVPLTNLVIVEDYDPRMTLLSASPPPDPGTKNVWTIGNLSPGSYGQIVLVMKMTKQNFIADVDGRVSGNGFVSVRRRFATERRPHTIINQVRISCDQFERLGRVETPVRPIVGTTLSFSEHGTGSYESGEVLSYRSSRMKMNRDFDAAWAPSILNLSFGRELAYNSSWHASHLCMDEKRGSIIREQYLYADRLNCTGRATVRSTRLTLDSQSNLSGMAIFEIESHTDDRDALLTSVFEGSYSLRSGSEIYR</sequence>
<evidence type="ECO:0000313" key="3">
    <source>
        <dbReference type="Proteomes" id="UP000053961"/>
    </source>
</evidence>
<evidence type="ECO:0008006" key="5">
    <source>
        <dbReference type="Google" id="ProtNLM"/>
    </source>
</evidence>
<evidence type="ECO:0000313" key="1">
    <source>
        <dbReference type="EMBL" id="KUK45316.1"/>
    </source>
</evidence>
<protein>
    <recommendedName>
        <fullName evidence="5">DUF11 domain-containing protein</fullName>
    </recommendedName>
</protein>
<comment type="caution">
    <text evidence="2">The sequence shown here is derived from an EMBL/GenBank/DDBJ whole genome shotgun (WGS) entry which is preliminary data.</text>
</comment>
<evidence type="ECO:0000313" key="2">
    <source>
        <dbReference type="EMBL" id="KUK96943.1"/>
    </source>
</evidence>
<dbReference type="EMBL" id="LGHB01000006">
    <property type="protein sequence ID" value="KUK96943.1"/>
    <property type="molecule type" value="Genomic_DNA"/>
</dbReference>
<dbReference type="Proteomes" id="UP000057043">
    <property type="component" value="Unassembled WGS sequence"/>
</dbReference>
<reference evidence="3 4" key="2">
    <citation type="journal article" date="2015" name="MBio">
        <title>Genome-Resolved Metagenomic Analysis Reveals Roles for Candidate Phyla and Other Microbial Community Members in Biogeochemical Transformations in Oil Reservoirs.</title>
        <authorList>
            <person name="Hu P."/>
            <person name="Tom L."/>
            <person name="Singh A."/>
            <person name="Thomas B.C."/>
            <person name="Baker B.J."/>
            <person name="Piceno Y.M."/>
            <person name="Andersen G.L."/>
            <person name="Banfield J.F."/>
        </authorList>
    </citation>
    <scope>NUCLEOTIDE SEQUENCE [LARGE SCALE GENOMIC DNA]</scope>
    <source>
        <strain evidence="1">57_489</strain>
    </source>
</reference>
<dbReference type="EMBL" id="LGFT01000005">
    <property type="protein sequence ID" value="KUK45316.1"/>
    <property type="molecule type" value="Genomic_DNA"/>
</dbReference>
<name>A0A101IKW2_9EURY</name>
<reference evidence="2" key="1">
    <citation type="journal article" date="2015" name="MBio">
        <title>Genome-resolved metagenomic analysis reveals roles for candidate phyla and other microbial community members in biogeochemical transformations in oil reservoirs.</title>
        <authorList>
            <person name="Hu P."/>
            <person name="Tom L."/>
            <person name="Singh A."/>
            <person name="Thomas B.C."/>
            <person name="Baker B.J."/>
            <person name="Piceno Y.M."/>
            <person name="Andersen G.L."/>
            <person name="Banfield J.F."/>
        </authorList>
    </citation>
    <scope>NUCLEOTIDE SEQUENCE [LARGE SCALE GENOMIC DNA]</scope>
    <source>
        <strain evidence="2">56_747</strain>
    </source>
</reference>
<dbReference type="AlphaFoldDB" id="A0A101IKW2"/>
<evidence type="ECO:0000313" key="4">
    <source>
        <dbReference type="Proteomes" id="UP000057043"/>
    </source>
</evidence>